<dbReference type="Gene3D" id="2.30.42.10">
    <property type="match status" value="3"/>
</dbReference>
<dbReference type="SMART" id="SM00228">
    <property type="entry name" value="PDZ"/>
    <property type="match status" value="3"/>
</dbReference>
<dbReference type="GO" id="GO:0007165">
    <property type="term" value="P:signal transduction"/>
    <property type="evidence" value="ECO:0007669"/>
    <property type="project" value="TreeGrafter"/>
</dbReference>
<gene>
    <name evidence="3" type="ORF">B7P43_G05085</name>
</gene>
<dbReference type="CDD" id="cd06733">
    <property type="entry name" value="PDZ3_MAGI-1_3-like"/>
    <property type="match status" value="1"/>
</dbReference>
<dbReference type="PANTHER" id="PTHR10316:SF40">
    <property type="entry name" value="LD27118P"/>
    <property type="match status" value="1"/>
</dbReference>
<feature type="compositionally biased region" description="Basic and acidic residues" evidence="1">
    <location>
        <begin position="69"/>
        <end position="83"/>
    </location>
</feature>
<dbReference type="FunFam" id="2.30.42.10:FF:000232">
    <property type="entry name" value="Uncharacterized protein, isoform A"/>
    <property type="match status" value="1"/>
</dbReference>
<proteinExistence type="predicted"/>
<dbReference type="CDD" id="cd06735">
    <property type="entry name" value="PDZ5_MAGI-1_3-like"/>
    <property type="match status" value="1"/>
</dbReference>
<dbReference type="InterPro" id="IPR036034">
    <property type="entry name" value="PDZ_sf"/>
</dbReference>
<evidence type="ECO:0000259" key="2">
    <source>
        <dbReference type="PROSITE" id="PS50106"/>
    </source>
</evidence>
<evidence type="ECO:0000313" key="3">
    <source>
        <dbReference type="EMBL" id="PNF21214.1"/>
    </source>
</evidence>
<dbReference type="SUPFAM" id="SSF50156">
    <property type="entry name" value="PDZ domain-like"/>
    <property type="match status" value="3"/>
</dbReference>
<feature type="region of interest" description="Disordered" evidence="1">
    <location>
        <begin position="68"/>
        <end position="88"/>
    </location>
</feature>
<feature type="compositionally biased region" description="Polar residues" evidence="1">
    <location>
        <begin position="428"/>
        <end position="441"/>
    </location>
</feature>
<dbReference type="Pfam" id="PF00595">
    <property type="entry name" value="PDZ"/>
    <property type="match status" value="3"/>
</dbReference>
<dbReference type="InParanoid" id="A0A2J7PY19"/>
<reference evidence="3 4" key="1">
    <citation type="submission" date="2017-12" db="EMBL/GenBank/DDBJ databases">
        <title>Hemimetabolous genomes reveal molecular basis of termite eusociality.</title>
        <authorList>
            <person name="Harrison M.C."/>
            <person name="Jongepier E."/>
            <person name="Robertson H.M."/>
            <person name="Arning N."/>
            <person name="Bitard-Feildel T."/>
            <person name="Chao H."/>
            <person name="Childers C.P."/>
            <person name="Dinh H."/>
            <person name="Doddapaneni H."/>
            <person name="Dugan S."/>
            <person name="Gowin J."/>
            <person name="Greiner C."/>
            <person name="Han Y."/>
            <person name="Hu H."/>
            <person name="Hughes D.S.T."/>
            <person name="Huylmans A.-K."/>
            <person name="Kemena C."/>
            <person name="Kremer L.P.M."/>
            <person name="Lee S.L."/>
            <person name="Lopez-Ezquerra A."/>
            <person name="Mallet L."/>
            <person name="Monroy-Kuhn J.M."/>
            <person name="Moser A."/>
            <person name="Murali S.C."/>
            <person name="Muzny D.M."/>
            <person name="Otani S."/>
            <person name="Piulachs M.-D."/>
            <person name="Poelchau M."/>
            <person name="Qu J."/>
            <person name="Schaub F."/>
            <person name="Wada-Katsumata A."/>
            <person name="Worley K.C."/>
            <person name="Xie Q."/>
            <person name="Ylla G."/>
            <person name="Poulsen M."/>
            <person name="Gibbs R.A."/>
            <person name="Schal C."/>
            <person name="Richards S."/>
            <person name="Belles X."/>
            <person name="Korb J."/>
            <person name="Bornberg-Bauer E."/>
        </authorList>
    </citation>
    <scope>NUCLEOTIDE SEQUENCE [LARGE SCALE GENOMIC DNA]</scope>
    <source>
        <tissue evidence="3">Whole body</tissue>
    </source>
</reference>
<sequence>MPQPYYNGYGGQYESGYVYSYADVHSGYLPHRDFGYPHPASGYPSQGQNVPSGTVALASSGYYTATDSANKRKESTSFEHEQPHPSTVTRCPRDLRWVGLGPGVRIYPAGPGVEWVETLVSLVRQETGFGFRIVGGTEEGSQVSIGHIVPGGAADLDGRLCTGDEIVNVDSQSVLSTSHHHVVQLMGKAAANGHVTLGIRRRIPTQDVSSYARADIYYPYDVTVTRRESEGFGFVIISSVNKAGSTIGRIIEGSPAERCGQLHVGDRILAVNHMDILNLHHGDIVNLIKDSGYTVTLTIGPPLDDASSTASVSQREEENIGMEEEQYHAIELSRGTRGFGFSIRGGREFQNMPLFVLQIAESGPAAIDGRLKIGDQIIEINSINTKNMTHAEAIEIIRNGGPSVRLLVRRGGKVPPPPPIGDPASAPVVNTNLRPSSSLAQPNGPVRHSSPCEAGLGTVYWEQHYSPS</sequence>
<feature type="domain" description="PDZ" evidence="2">
    <location>
        <begin position="119"/>
        <end position="201"/>
    </location>
</feature>
<dbReference type="GO" id="GO:0005737">
    <property type="term" value="C:cytoplasm"/>
    <property type="evidence" value="ECO:0007669"/>
    <property type="project" value="TreeGrafter"/>
</dbReference>
<dbReference type="PANTHER" id="PTHR10316">
    <property type="entry name" value="MEMBRANE ASSOCIATED GUANYLATE KINASE-RELATED"/>
    <property type="match status" value="1"/>
</dbReference>
<dbReference type="AlphaFoldDB" id="A0A2J7PY19"/>
<protein>
    <recommendedName>
        <fullName evidence="2">PDZ domain-containing protein</fullName>
    </recommendedName>
</protein>
<name>A0A2J7PY19_9NEOP</name>
<feature type="domain" description="PDZ" evidence="2">
    <location>
        <begin position="329"/>
        <end position="412"/>
    </location>
</feature>
<evidence type="ECO:0000256" key="1">
    <source>
        <dbReference type="SAM" id="MobiDB-lite"/>
    </source>
</evidence>
<evidence type="ECO:0000313" key="4">
    <source>
        <dbReference type="Proteomes" id="UP000235965"/>
    </source>
</evidence>
<comment type="caution">
    <text evidence="3">The sequence shown here is derived from an EMBL/GenBank/DDBJ whole genome shotgun (WGS) entry which is preliminary data.</text>
</comment>
<keyword evidence="4" id="KW-1185">Reference proteome</keyword>
<dbReference type="OrthoDB" id="66881at2759"/>
<dbReference type="FunFam" id="2.30.42.10:FF:000012">
    <property type="entry name" value="Membrane associated guanylate kinase, WW and PDZ domain containing 1"/>
    <property type="match status" value="1"/>
</dbReference>
<feature type="region of interest" description="Disordered" evidence="1">
    <location>
        <begin position="414"/>
        <end position="451"/>
    </location>
</feature>
<feature type="domain" description="PDZ" evidence="2">
    <location>
        <begin position="221"/>
        <end position="299"/>
    </location>
</feature>
<dbReference type="InterPro" id="IPR001478">
    <property type="entry name" value="PDZ"/>
</dbReference>
<dbReference type="CDD" id="cd06734">
    <property type="entry name" value="PDZ4_MAGI-1_3-like"/>
    <property type="match status" value="1"/>
</dbReference>
<dbReference type="STRING" id="105785.A0A2J7PY19"/>
<accession>A0A2J7PY19</accession>
<organism evidence="3 4">
    <name type="scientific">Cryptotermes secundus</name>
    <dbReference type="NCBI Taxonomy" id="105785"/>
    <lineage>
        <taxon>Eukaryota</taxon>
        <taxon>Metazoa</taxon>
        <taxon>Ecdysozoa</taxon>
        <taxon>Arthropoda</taxon>
        <taxon>Hexapoda</taxon>
        <taxon>Insecta</taxon>
        <taxon>Pterygota</taxon>
        <taxon>Neoptera</taxon>
        <taxon>Polyneoptera</taxon>
        <taxon>Dictyoptera</taxon>
        <taxon>Blattodea</taxon>
        <taxon>Blattoidea</taxon>
        <taxon>Termitoidae</taxon>
        <taxon>Kalotermitidae</taxon>
        <taxon>Cryptotermitinae</taxon>
        <taxon>Cryptotermes</taxon>
    </lineage>
</organism>
<dbReference type="EMBL" id="NEVH01020852">
    <property type="protein sequence ID" value="PNF21214.1"/>
    <property type="molecule type" value="Genomic_DNA"/>
</dbReference>
<dbReference type="PROSITE" id="PS50106">
    <property type="entry name" value="PDZ"/>
    <property type="match status" value="3"/>
</dbReference>
<dbReference type="Proteomes" id="UP000235965">
    <property type="component" value="Unassembled WGS sequence"/>
</dbReference>